<evidence type="ECO:0000313" key="1">
    <source>
        <dbReference type="EMBL" id="AAO18193.1"/>
    </source>
</evidence>
<dbReference type="AlphaFoldDB" id="Q84GF5"/>
<sequence length="65" mass="7185">MSKQKLSPFRAKVLAAVDREVTPVQVAHKIGSTRQKAGSALWALHKANLIDRTFRGIYAPLEVDV</sequence>
<protein>
    <recommendedName>
        <fullName evidence="2">MarR family transcriptional regulator</fullName>
    </recommendedName>
</protein>
<evidence type="ECO:0008006" key="2">
    <source>
        <dbReference type="Google" id="ProtNLM"/>
    </source>
</evidence>
<keyword evidence="1" id="KW-0614">Plasmid</keyword>
<proteinExistence type="predicted"/>
<organism evidence="1">
    <name type="scientific">Corynebacterium glutamicum</name>
    <name type="common">Brevibacterium saccharolyticum</name>
    <dbReference type="NCBI Taxonomy" id="1718"/>
    <lineage>
        <taxon>Bacteria</taxon>
        <taxon>Bacillati</taxon>
        <taxon>Actinomycetota</taxon>
        <taxon>Actinomycetes</taxon>
        <taxon>Mycobacteriales</taxon>
        <taxon>Corynebacteriaceae</taxon>
        <taxon>Corynebacterium</taxon>
    </lineage>
</organism>
<geneLocation type="plasmid" evidence="1">
    <name>pAG3</name>
</geneLocation>
<name>Q84GF5_CORGT</name>
<reference evidence="1" key="1">
    <citation type="journal article" date="2003" name="J. Biotechnol.">
        <title>Plasmids in Corynebacterium glutamicum and their molecular classification by comparative genomics.</title>
        <authorList>
            <person name="Tauch A."/>
            <person name="Puhler A."/>
            <person name="Kalinowski J."/>
            <person name="Thierbach G."/>
        </authorList>
    </citation>
    <scope>NUCLEOTIDE SEQUENCE</scope>
    <source>
        <strain evidence="1">22220</strain>
        <plasmid evidence="1">pAG3</plasmid>
    </source>
</reference>
<dbReference type="EMBL" id="AY172684">
    <property type="protein sequence ID" value="AAO18193.1"/>
    <property type="molecule type" value="Genomic_DNA"/>
</dbReference>
<accession>Q84GF5</accession>